<accession>A0AAV7HRS0</accession>
<name>A0AAV7HRS0_DENCH</name>
<reference evidence="2 3" key="1">
    <citation type="journal article" date="2021" name="Hortic Res">
        <title>Chromosome-scale assembly of the Dendrobium chrysotoxum genome enhances the understanding of orchid evolution.</title>
        <authorList>
            <person name="Zhang Y."/>
            <person name="Zhang G.Q."/>
            <person name="Zhang D."/>
            <person name="Liu X.D."/>
            <person name="Xu X.Y."/>
            <person name="Sun W.H."/>
            <person name="Yu X."/>
            <person name="Zhu X."/>
            <person name="Wang Z.W."/>
            <person name="Zhao X."/>
            <person name="Zhong W.Y."/>
            <person name="Chen H."/>
            <person name="Yin W.L."/>
            <person name="Huang T."/>
            <person name="Niu S.C."/>
            <person name="Liu Z.J."/>
        </authorList>
    </citation>
    <scope>NUCLEOTIDE SEQUENCE [LARGE SCALE GENOMIC DNA]</scope>
    <source>
        <strain evidence="2">Lindl</strain>
    </source>
</reference>
<feature type="region of interest" description="Disordered" evidence="1">
    <location>
        <begin position="42"/>
        <end position="61"/>
    </location>
</feature>
<dbReference type="EMBL" id="JAGFBR010000001">
    <property type="protein sequence ID" value="KAH0470875.1"/>
    <property type="molecule type" value="Genomic_DNA"/>
</dbReference>
<dbReference type="AlphaFoldDB" id="A0AAV7HRS0"/>
<dbReference type="Pfam" id="PF12755">
    <property type="entry name" value="Vac14_Fab1_bd"/>
    <property type="match status" value="1"/>
</dbReference>
<proteinExistence type="predicted"/>
<dbReference type="Proteomes" id="UP000775213">
    <property type="component" value="Unassembled WGS sequence"/>
</dbReference>
<gene>
    <name evidence="2" type="ORF">IEQ34_000598</name>
</gene>
<comment type="caution">
    <text evidence="2">The sequence shown here is derived from an EMBL/GenBank/DDBJ whole genome shotgun (WGS) entry which is preliminary data.</text>
</comment>
<evidence type="ECO:0000313" key="3">
    <source>
        <dbReference type="Proteomes" id="UP000775213"/>
    </source>
</evidence>
<evidence type="ECO:0000256" key="1">
    <source>
        <dbReference type="SAM" id="MobiDB-lite"/>
    </source>
</evidence>
<evidence type="ECO:0000313" key="2">
    <source>
        <dbReference type="EMBL" id="KAH0470875.1"/>
    </source>
</evidence>
<sequence length="143" mass="15992">MTVDLRRELHIPDEHSFEHGYTGHLYGAFSAATIDPVSTDAGPSQPFFTQPTQDSTPGWYPHEYIPDSTSAGTVGPEEQGIIGVEQHVLHDRHQIGPLVLNSFLGQDYSVRFYTCESLYNIAKYEEAGDESYKEGLRSCKRPT</sequence>
<feature type="compositionally biased region" description="Polar residues" evidence="1">
    <location>
        <begin position="46"/>
        <end position="56"/>
    </location>
</feature>
<keyword evidence="3" id="KW-1185">Reference proteome</keyword>
<organism evidence="2 3">
    <name type="scientific">Dendrobium chrysotoxum</name>
    <name type="common">Orchid</name>
    <dbReference type="NCBI Taxonomy" id="161865"/>
    <lineage>
        <taxon>Eukaryota</taxon>
        <taxon>Viridiplantae</taxon>
        <taxon>Streptophyta</taxon>
        <taxon>Embryophyta</taxon>
        <taxon>Tracheophyta</taxon>
        <taxon>Spermatophyta</taxon>
        <taxon>Magnoliopsida</taxon>
        <taxon>Liliopsida</taxon>
        <taxon>Asparagales</taxon>
        <taxon>Orchidaceae</taxon>
        <taxon>Epidendroideae</taxon>
        <taxon>Malaxideae</taxon>
        <taxon>Dendrobiinae</taxon>
        <taxon>Dendrobium</taxon>
    </lineage>
</organism>
<protein>
    <submittedName>
        <fullName evidence="2">Uncharacterized protein</fullName>
    </submittedName>
</protein>